<feature type="transmembrane region" description="Helical" evidence="1">
    <location>
        <begin position="107"/>
        <end position="124"/>
    </location>
</feature>
<comment type="caution">
    <text evidence="2">The sequence shown here is derived from an EMBL/GenBank/DDBJ whole genome shotgun (WGS) entry which is preliminary data.</text>
</comment>
<dbReference type="Proteomes" id="UP001556220">
    <property type="component" value="Unassembled WGS sequence"/>
</dbReference>
<feature type="transmembrane region" description="Helical" evidence="1">
    <location>
        <begin position="47"/>
        <end position="67"/>
    </location>
</feature>
<organism evidence="2 3">
    <name type="scientific">Rhodanobacter lycopersici</name>
    <dbReference type="NCBI Taxonomy" id="3162487"/>
    <lineage>
        <taxon>Bacteria</taxon>
        <taxon>Pseudomonadati</taxon>
        <taxon>Pseudomonadota</taxon>
        <taxon>Gammaproteobacteria</taxon>
        <taxon>Lysobacterales</taxon>
        <taxon>Rhodanobacteraceae</taxon>
        <taxon>Rhodanobacter</taxon>
    </lineage>
</organism>
<proteinExistence type="predicted"/>
<accession>A0ABV3QDU8</accession>
<keyword evidence="1" id="KW-1133">Transmembrane helix</keyword>
<name>A0ABV3QDU8_9GAMM</name>
<evidence type="ECO:0000313" key="3">
    <source>
        <dbReference type="Proteomes" id="UP001556220"/>
    </source>
</evidence>
<protein>
    <recommendedName>
        <fullName evidence="4">Transmembrane protein</fullName>
    </recommendedName>
</protein>
<dbReference type="RefSeq" id="WP_367854039.1">
    <property type="nucleotide sequence ID" value="NZ_JBFOHK010000002.1"/>
</dbReference>
<keyword evidence="1" id="KW-0812">Transmembrane</keyword>
<dbReference type="EMBL" id="JBFOHK010000002">
    <property type="protein sequence ID" value="MEW9571977.1"/>
    <property type="molecule type" value="Genomic_DNA"/>
</dbReference>
<evidence type="ECO:0000313" key="2">
    <source>
        <dbReference type="EMBL" id="MEW9571977.1"/>
    </source>
</evidence>
<gene>
    <name evidence="2" type="ORF">ABQJ54_09440</name>
</gene>
<evidence type="ECO:0008006" key="4">
    <source>
        <dbReference type="Google" id="ProtNLM"/>
    </source>
</evidence>
<keyword evidence="3" id="KW-1185">Reference proteome</keyword>
<evidence type="ECO:0000256" key="1">
    <source>
        <dbReference type="SAM" id="Phobius"/>
    </source>
</evidence>
<keyword evidence="1" id="KW-0472">Membrane</keyword>
<reference evidence="2 3" key="1">
    <citation type="submission" date="2024-06" db="EMBL/GenBank/DDBJ databases">
        <authorList>
            <person name="Woo H."/>
        </authorList>
    </citation>
    <scope>NUCLEOTIDE SEQUENCE [LARGE SCALE GENOMIC DNA]</scope>
    <source>
        <strain evidence="2 3">Si-c</strain>
    </source>
</reference>
<sequence>MSSRRMWLERAGDAAHWMAVRRPVQADAWVVAEAGQGASGTARTLPWYFAVLLASSALLTCVTPPVWRVLGMDELQHCIGLAALVVAAGIWLGFGICWMLQHAGISLPAPVLGFWGMPLLYVFARRWAGRRYA</sequence>
<feature type="transmembrane region" description="Helical" evidence="1">
    <location>
        <begin position="79"/>
        <end position="101"/>
    </location>
</feature>